<evidence type="ECO:0000256" key="1">
    <source>
        <dbReference type="SAM" id="MobiDB-lite"/>
    </source>
</evidence>
<feature type="compositionally biased region" description="Basic and acidic residues" evidence="1">
    <location>
        <begin position="1"/>
        <end position="10"/>
    </location>
</feature>
<dbReference type="SUPFAM" id="SSF54909">
    <property type="entry name" value="Dimeric alpha+beta barrel"/>
    <property type="match status" value="1"/>
</dbReference>
<sequence>MTDDDRRFDTDDPTSMLPAEVSPPPDLRGRVVERLRRERLLTAPARPWKQWTAAAAALVVAFFAGRASAPVGSAPPAPVPPSAVDPTALPSPLVPANRWALFLYQDAPLEVGGLSFAEVEGEYVGWAQKAADAGTLVLAERLAEMEFVVDSDAPPRERMVGTAPPPGVLTGMFIIEAPDLETAIETARSSPHRAFGGIVLIRPIDPI</sequence>
<evidence type="ECO:0000313" key="2">
    <source>
        <dbReference type="EMBL" id="MEK9499687.1"/>
    </source>
</evidence>
<name>A0ABU9E6I4_9BACT</name>
<evidence type="ECO:0008006" key="4">
    <source>
        <dbReference type="Google" id="ProtNLM"/>
    </source>
</evidence>
<organism evidence="2 3">
    <name type="scientific">Gaopeijia maritima</name>
    <dbReference type="NCBI Taxonomy" id="3119007"/>
    <lineage>
        <taxon>Bacteria</taxon>
        <taxon>Pseudomonadati</taxon>
        <taxon>Gemmatimonadota</taxon>
        <taxon>Longimicrobiia</taxon>
        <taxon>Gaopeijiales</taxon>
        <taxon>Gaopeijiaceae</taxon>
        <taxon>Gaopeijia</taxon>
    </lineage>
</organism>
<gene>
    <name evidence="2" type="ORF">WI372_01665</name>
</gene>
<reference evidence="2 3" key="1">
    <citation type="submission" date="2024-02" db="EMBL/GenBank/DDBJ databases">
        <title>A novel Gemmatimonadota bacterium.</title>
        <authorList>
            <person name="Du Z.-J."/>
            <person name="Ye Y.-Q."/>
        </authorList>
    </citation>
    <scope>NUCLEOTIDE SEQUENCE [LARGE SCALE GENOMIC DNA]</scope>
    <source>
        <strain evidence="2 3">DH-20</strain>
    </source>
</reference>
<dbReference type="InterPro" id="IPR011008">
    <property type="entry name" value="Dimeric_a/b-barrel"/>
</dbReference>
<accession>A0ABU9E6I4</accession>
<protein>
    <recommendedName>
        <fullName evidence="4">YCII-related domain-containing protein</fullName>
    </recommendedName>
</protein>
<comment type="caution">
    <text evidence="2">The sequence shown here is derived from an EMBL/GenBank/DDBJ whole genome shotgun (WGS) entry which is preliminary data.</text>
</comment>
<proteinExistence type="predicted"/>
<evidence type="ECO:0000313" key="3">
    <source>
        <dbReference type="Proteomes" id="UP001484239"/>
    </source>
</evidence>
<dbReference type="EMBL" id="JBBHLI010000001">
    <property type="protein sequence ID" value="MEK9499687.1"/>
    <property type="molecule type" value="Genomic_DNA"/>
</dbReference>
<keyword evidence="3" id="KW-1185">Reference proteome</keyword>
<dbReference type="RefSeq" id="WP_405286256.1">
    <property type="nucleotide sequence ID" value="NZ_JBBHLI010000001.1"/>
</dbReference>
<dbReference type="Proteomes" id="UP001484239">
    <property type="component" value="Unassembled WGS sequence"/>
</dbReference>
<feature type="region of interest" description="Disordered" evidence="1">
    <location>
        <begin position="1"/>
        <end position="28"/>
    </location>
</feature>
<dbReference type="Gene3D" id="3.30.70.1060">
    <property type="entry name" value="Dimeric alpha+beta barrel"/>
    <property type="match status" value="1"/>
</dbReference>